<reference evidence="1" key="1">
    <citation type="submission" date="2022-12" db="EMBL/GenBank/DDBJ databases">
        <title>Genome Sequence of Lasiodiplodia mahajangana.</title>
        <authorList>
            <person name="Buettner E."/>
        </authorList>
    </citation>
    <scope>NUCLEOTIDE SEQUENCE</scope>
    <source>
        <strain evidence="1">VT137</strain>
    </source>
</reference>
<dbReference type="EMBL" id="JAPUUL010000022">
    <property type="protein sequence ID" value="KAJ8133325.1"/>
    <property type="molecule type" value="Genomic_DNA"/>
</dbReference>
<gene>
    <name evidence="1" type="ORF">O1611_g293</name>
</gene>
<proteinExistence type="predicted"/>
<dbReference type="Proteomes" id="UP001153332">
    <property type="component" value="Unassembled WGS sequence"/>
</dbReference>
<evidence type="ECO:0000313" key="1">
    <source>
        <dbReference type="EMBL" id="KAJ8133325.1"/>
    </source>
</evidence>
<accession>A0ACC2K0L2</accession>
<comment type="caution">
    <text evidence="1">The sequence shown here is derived from an EMBL/GenBank/DDBJ whole genome shotgun (WGS) entry which is preliminary data.</text>
</comment>
<organism evidence="1 2">
    <name type="scientific">Lasiodiplodia mahajangana</name>
    <dbReference type="NCBI Taxonomy" id="1108764"/>
    <lineage>
        <taxon>Eukaryota</taxon>
        <taxon>Fungi</taxon>
        <taxon>Dikarya</taxon>
        <taxon>Ascomycota</taxon>
        <taxon>Pezizomycotina</taxon>
        <taxon>Dothideomycetes</taxon>
        <taxon>Dothideomycetes incertae sedis</taxon>
        <taxon>Botryosphaeriales</taxon>
        <taxon>Botryosphaeriaceae</taxon>
        <taxon>Lasiodiplodia</taxon>
    </lineage>
</organism>
<sequence>MLMAAVPYGLALIVGLVFILYPLASYFLDKNDLRRFPSPSIASITPFWRMWHNVLYYGHYAAVDQAHRRLGSHVRIAPNHISILDSQAPYEIYGHGANMLKEAWYDAGAGVHRNMADARNKAEHQAKRKALAHAFAAKTVTALEPVLQNTISSLMAQLDKHAAAHTKPNMRRVINYFTIDLLGQLMFGHELGCLERDDDVLVAETQCGRLYKTPFINSLLDSTVINTALAMMPDLLAITKPLAQFHPYKKAGTDWENIIYHNIKKRLANPTQQDDLFQKLLENNKGEALNLSMGELVAESSVMMNAGTETTTAAMTNTIFLLYTHPDVLRRLREELDAAFPGDTRPTYDIAARLPYLRACIEESLRVRPASSMGLPRVVPEGGRVISGQFINGGVTVSVPTYSLLRDETIFENAGMYNPDRWMTTDAAMKTRMEKNHLPFSVGPRACIGRNISYFEQIVVIAAIVKFYDGIIDDGFQLETQERFNSNPGDLPMRILRRKF</sequence>
<keyword evidence="2" id="KW-1185">Reference proteome</keyword>
<protein>
    <submittedName>
        <fullName evidence="1">Uncharacterized protein</fullName>
    </submittedName>
</protein>
<name>A0ACC2K0L2_9PEZI</name>
<evidence type="ECO:0000313" key="2">
    <source>
        <dbReference type="Proteomes" id="UP001153332"/>
    </source>
</evidence>